<proteinExistence type="predicted"/>
<dbReference type="VEuPathDB" id="FungiDB:CCM_03812"/>
<sequence>MQQKHNSPPSSEVLLPPPKLAPSLPWRLSPHACDLHIRVPCPGTVQQGDRGQLRIITLYLGRASIANAPGNVLVIPSRPRKIINRAMVVKASGAETGAVAGAFQDNTQRFLVAAM</sequence>
<evidence type="ECO:0000313" key="1">
    <source>
        <dbReference type="EMBL" id="ATY66379.1"/>
    </source>
</evidence>
<dbReference type="Proteomes" id="UP000323067">
    <property type="component" value="Chromosome ii"/>
</dbReference>
<reference evidence="1 2" key="1">
    <citation type="journal article" date="2017" name="BMC Genomics">
        <title>Chromosome level assembly and secondary metabolite potential of the parasitic fungus Cordyceps militaris.</title>
        <authorList>
            <person name="Kramer G.J."/>
            <person name="Nodwell J.R."/>
        </authorList>
    </citation>
    <scope>NUCLEOTIDE SEQUENCE [LARGE SCALE GENOMIC DNA]</scope>
    <source>
        <strain evidence="1 2">ATCC 34164</strain>
    </source>
</reference>
<dbReference type="EMBL" id="CP023327">
    <property type="protein sequence ID" value="ATY66379.1"/>
    <property type="molecule type" value="Genomic_DNA"/>
</dbReference>
<accession>A0A2H4STF1</accession>
<name>A0A2H4STF1_CORMI</name>
<dbReference type="AlphaFoldDB" id="A0A2H4STF1"/>
<gene>
    <name evidence="1" type="ORF">A9K55_001000</name>
</gene>
<dbReference type="VEuPathDB" id="FungiDB:A9K55_001000"/>
<protein>
    <submittedName>
        <fullName evidence="1">Uncharacterized protein</fullName>
    </submittedName>
</protein>
<evidence type="ECO:0000313" key="2">
    <source>
        <dbReference type="Proteomes" id="UP000323067"/>
    </source>
</evidence>
<organism evidence="1 2">
    <name type="scientific">Cordyceps militaris</name>
    <name type="common">Caterpillar fungus</name>
    <name type="synonym">Clavaria militaris</name>
    <dbReference type="NCBI Taxonomy" id="73501"/>
    <lineage>
        <taxon>Eukaryota</taxon>
        <taxon>Fungi</taxon>
        <taxon>Dikarya</taxon>
        <taxon>Ascomycota</taxon>
        <taxon>Pezizomycotina</taxon>
        <taxon>Sordariomycetes</taxon>
        <taxon>Hypocreomycetidae</taxon>
        <taxon>Hypocreales</taxon>
        <taxon>Cordycipitaceae</taxon>
        <taxon>Cordyceps</taxon>
    </lineage>
</organism>